<comment type="caution">
    <text evidence="7">The sequence shown here is derived from an EMBL/GenBank/DDBJ whole genome shotgun (WGS) entry which is preliminary data.</text>
</comment>
<dbReference type="InterPro" id="IPR041575">
    <property type="entry name" value="Rubredoxin_C"/>
</dbReference>
<dbReference type="GO" id="GO:0016491">
    <property type="term" value="F:oxidoreductase activity"/>
    <property type="evidence" value="ECO:0007669"/>
    <property type="project" value="InterPro"/>
</dbReference>
<name>A0A7V6A548_9BACT</name>
<dbReference type="AlphaFoldDB" id="A0A7V6A548"/>
<gene>
    <name evidence="7" type="ORF">ENV52_12140</name>
</gene>
<keyword evidence="4" id="KW-0274">FAD</keyword>
<protein>
    <submittedName>
        <fullName evidence="7">NAD(P)/FAD-dependent oxidoreductase</fullName>
    </submittedName>
</protein>
<evidence type="ECO:0000256" key="2">
    <source>
        <dbReference type="ARBA" id="ARBA00006442"/>
    </source>
</evidence>
<proteinExistence type="inferred from homology"/>
<dbReference type="InterPro" id="IPR016156">
    <property type="entry name" value="FAD/NAD-linked_Rdtase_dimer_sf"/>
</dbReference>
<feature type="domain" description="FAD/NAD(P)-binding" evidence="5">
    <location>
        <begin position="4"/>
        <end position="293"/>
    </location>
</feature>
<dbReference type="PRINTS" id="PR00411">
    <property type="entry name" value="PNDRDTASEI"/>
</dbReference>
<dbReference type="PRINTS" id="PR00368">
    <property type="entry name" value="FADPNR"/>
</dbReference>
<dbReference type="EMBL" id="DTGR01000188">
    <property type="protein sequence ID" value="HHS30437.1"/>
    <property type="molecule type" value="Genomic_DNA"/>
</dbReference>
<evidence type="ECO:0000256" key="3">
    <source>
        <dbReference type="ARBA" id="ARBA00022630"/>
    </source>
</evidence>
<sequence>MTTYLIIGNGAAGNAAAAAIREYDPQGPIHIFSRESYPFYYVPALPEYLAGEKNLDQFTIHGLDWYEKNRVDLHLETEIIRIDPEKKMVETRKGEIYQYDKLLLATGSSANVPPIKGADTEGVFTLKNFDDARTIREYAQKSRRVGLIGGGLLGLEAGNGLRKAGARVTVVEFFPRLLPRQMDVPGAALLQKQMEEMGFTFYLGAVTEEIIRDSGGLTLILKSGDRITVDMVLISAGVRPELSLAKSLHLEIDKAVKVDDAMRTSRPDIFAAGDLVEHRGRFYGIWPACLEQGRVAGAVMAGRQAAYEGTVPANTLKVAGIDLFSAGEIDVEGNLEAIVSKDEKKKTYRKFVIQDNILVGAILLGDLTGSAAVQQAIKAKKDIGALKKSLADEKFDFQKLSPGT</sequence>
<dbReference type="SUPFAM" id="SSF51905">
    <property type="entry name" value="FAD/NAD(P)-binding domain"/>
    <property type="match status" value="2"/>
</dbReference>
<dbReference type="Pfam" id="PF18267">
    <property type="entry name" value="Rubredoxin_C"/>
    <property type="match status" value="1"/>
</dbReference>
<evidence type="ECO:0000259" key="5">
    <source>
        <dbReference type="Pfam" id="PF07992"/>
    </source>
</evidence>
<dbReference type="InterPro" id="IPR036188">
    <property type="entry name" value="FAD/NAD-bd_sf"/>
</dbReference>
<comment type="cofactor">
    <cofactor evidence="1">
        <name>FAD</name>
        <dbReference type="ChEBI" id="CHEBI:57692"/>
    </cofactor>
</comment>
<evidence type="ECO:0000259" key="6">
    <source>
        <dbReference type="Pfam" id="PF18267"/>
    </source>
</evidence>
<feature type="domain" description="NADH-rubredoxin oxidoreductase C-terminal" evidence="6">
    <location>
        <begin position="312"/>
        <end position="380"/>
    </location>
</feature>
<evidence type="ECO:0000256" key="4">
    <source>
        <dbReference type="ARBA" id="ARBA00022827"/>
    </source>
</evidence>
<reference evidence="7" key="1">
    <citation type="journal article" date="2020" name="mSystems">
        <title>Genome- and Community-Level Interaction Insights into Carbon Utilization and Element Cycling Functions of Hydrothermarchaeota in Hydrothermal Sediment.</title>
        <authorList>
            <person name="Zhou Z."/>
            <person name="Liu Y."/>
            <person name="Xu W."/>
            <person name="Pan J."/>
            <person name="Luo Z.H."/>
            <person name="Li M."/>
        </authorList>
    </citation>
    <scope>NUCLEOTIDE SEQUENCE [LARGE SCALE GENOMIC DNA]</scope>
    <source>
        <strain evidence="7">SpSt-767</strain>
    </source>
</reference>
<dbReference type="Gene3D" id="3.50.50.60">
    <property type="entry name" value="FAD/NAD(P)-binding domain"/>
    <property type="match status" value="2"/>
</dbReference>
<dbReference type="PANTHER" id="PTHR43429:SF3">
    <property type="entry name" value="NITRITE REDUCTASE [NAD(P)H]"/>
    <property type="match status" value="1"/>
</dbReference>
<comment type="similarity">
    <text evidence="2">Belongs to the FAD-dependent oxidoreductase family.</text>
</comment>
<dbReference type="InterPro" id="IPR050260">
    <property type="entry name" value="FAD-bd_OxRdtase"/>
</dbReference>
<evidence type="ECO:0000256" key="1">
    <source>
        <dbReference type="ARBA" id="ARBA00001974"/>
    </source>
</evidence>
<dbReference type="PANTHER" id="PTHR43429">
    <property type="entry name" value="PYRIDINE NUCLEOTIDE-DISULFIDE OXIDOREDUCTASE DOMAIN-CONTAINING"/>
    <property type="match status" value="1"/>
</dbReference>
<organism evidence="7">
    <name type="scientific">Desulfobacca acetoxidans</name>
    <dbReference type="NCBI Taxonomy" id="60893"/>
    <lineage>
        <taxon>Bacteria</taxon>
        <taxon>Pseudomonadati</taxon>
        <taxon>Thermodesulfobacteriota</taxon>
        <taxon>Desulfobaccia</taxon>
        <taxon>Desulfobaccales</taxon>
        <taxon>Desulfobaccaceae</taxon>
        <taxon>Desulfobacca</taxon>
    </lineage>
</organism>
<keyword evidence="3" id="KW-0285">Flavoprotein</keyword>
<accession>A0A7V6A548</accession>
<dbReference type="Pfam" id="PF07992">
    <property type="entry name" value="Pyr_redox_2"/>
    <property type="match status" value="1"/>
</dbReference>
<dbReference type="InterPro" id="IPR023753">
    <property type="entry name" value="FAD/NAD-binding_dom"/>
</dbReference>
<dbReference type="Gene3D" id="3.30.390.30">
    <property type="match status" value="1"/>
</dbReference>
<evidence type="ECO:0000313" key="7">
    <source>
        <dbReference type="EMBL" id="HHS30437.1"/>
    </source>
</evidence>